<gene>
    <name evidence="2" type="ORF">CUZ56_00563</name>
</gene>
<keyword evidence="3" id="KW-1185">Reference proteome</keyword>
<dbReference type="Proteomes" id="UP000286947">
    <property type="component" value="Unassembled WGS sequence"/>
</dbReference>
<proteinExistence type="predicted"/>
<organism evidence="2 3">
    <name type="scientific">Saezia sanguinis</name>
    <dbReference type="NCBI Taxonomy" id="1965230"/>
    <lineage>
        <taxon>Bacteria</taxon>
        <taxon>Pseudomonadati</taxon>
        <taxon>Pseudomonadota</taxon>
        <taxon>Betaproteobacteria</taxon>
        <taxon>Burkholderiales</taxon>
        <taxon>Saeziaceae</taxon>
        <taxon>Saezia</taxon>
    </lineage>
</organism>
<keyword evidence="1" id="KW-0812">Transmembrane</keyword>
<feature type="transmembrane region" description="Helical" evidence="1">
    <location>
        <begin position="32"/>
        <end position="55"/>
    </location>
</feature>
<dbReference type="AlphaFoldDB" id="A0A433SH51"/>
<dbReference type="EMBL" id="PQSP01000001">
    <property type="protein sequence ID" value="RUS68079.1"/>
    <property type="molecule type" value="Genomic_DNA"/>
</dbReference>
<feature type="transmembrane region" description="Helical" evidence="1">
    <location>
        <begin position="209"/>
        <end position="227"/>
    </location>
</feature>
<protein>
    <submittedName>
        <fullName evidence="2">Uncharacterized protein</fullName>
    </submittedName>
</protein>
<evidence type="ECO:0000313" key="3">
    <source>
        <dbReference type="Proteomes" id="UP000286947"/>
    </source>
</evidence>
<comment type="caution">
    <text evidence="2">The sequence shown here is derived from an EMBL/GenBank/DDBJ whole genome shotgun (WGS) entry which is preliminary data.</text>
</comment>
<keyword evidence="1" id="KW-0472">Membrane</keyword>
<keyword evidence="1" id="KW-1133">Transmembrane helix</keyword>
<sequence>MRFQKNHLKMASQLLSSALGHSKKFGIQGLKAVGLIALLFIPTNLLFGVISLFYYDTTHQTVYWASVLITWVIGFGMVIWAVLRVYQYLIFKGLNTVYDSSESLVYGFCEQAVAQAARLSGDYFKMDADKLQKAFEIDAMLSQSYTEKVPEAARKVIQLVLERVPFGGFVLGVKDVIVRGDQAGAAQLLHGKIDDYVHDNLFGDVNMRWMFWFWPLNVVIQVIVMMANKNYLFLLLG</sequence>
<evidence type="ECO:0000256" key="1">
    <source>
        <dbReference type="SAM" id="Phobius"/>
    </source>
</evidence>
<accession>A0A433SH51</accession>
<name>A0A433SH51_9BURK</name>
<evidence type="ECO:0000313" key="2">
    <source>
        <dbReference type="EMBL" id="RUS68079.1"/>
    </source>
</evidence>
<feature type="transmembrane region" description="Helical" evidence="1">
    <location>
        <begin position="61"/>
        <end position="83"/>
    </location>
</feature>
<reference evidence="2 3" key="1">
    <citation type="submission" date="2018-01" db="EMBL/GenBank/DDBJ databases">
        <title>Saezia sanguinis gen. nov., sp. nov., in the order Burkholderiales isolated from human blood.</title>
        <authorList>
            <person name="Medina-Pascual M.J."/>
            <person name="Valdezate S."/>
            <person name="Monzon S."/>
            <person name="Cuesta I."/>
            <person name="Carrasco G."/>
            <person name="Villalon P."/>
            <person name="Saez-Nieto J.A."/>
        </authorList>
    </citation>
    <scope>NUCLEOTIDE SEQUENCE [LARGE SCALE GENOMIC DNA]</scope>
    <source>
        <strain evidence="2 3">CNM695-12</strain>
    </source>
</reference>